<keyword evidence="3" id="KW-1185">Reference proteome</keyword>
<comment type="caution">
    <text evidence="2">The sequence shown here is derived from an EMBL/GenBank/DDBJ whole genome shotgun (WGS) entry which is preliminary data.</text>
</comment>
<keyword evidence="1" id="KW-0812">Transmembrane</keyword>
<evidence type="ECO:0000256" key="1">
    <source>
        <dbReference type="SAM" id="Phobius"/>
    </source>
</evidence>
<gene>
    <name evidence="2" type="ORF">NP493_399g00025</name>
</gene>
<keyword evidence="1" id="KW-1133">Transmembrane helix</keyword>
<evidence type="ECO:0000313" key="2">
    <source>
        <dbReference type="EMBL" id="KAK2181417.1"/>
    </source>
</evidence>
<keyword evidence="1" id="KW-0472">Membrane</keyword>
<accession>A0AAD9NSR6</accession>
<sequence length="113" mass="12598">MSSRVERNALGLHLLARTKDPNLTRAIIANAIKDLICALCECAHILKGNVRLNASQKAKLRRYKRNLRVLSDKQPGVMRKRRILQTGGGAFLTAWLATLATSIIFPLIKKLIP</sequence>
<dbReference type="AlphaFoldDB" id="A0AAD9NSR6"/>
<dbReference type="Proteomes" id="UP001209878">
    <property type="component" value="Unassembled WGS sequence"/>
</dbReference>
<proteinExistence type="predicted"/>
<protein>
    <submittedName>
        <fullName evidence="2">Uncharacterized protein</fullName>
    </submittedName>
</protein>
<organism evidence="2 3">
    <name type="scientific">Ridgeia piscesae</name>
    <name type="common">Tubeworm</name>
    <dbReference type="NCBI Taxonomy" id="27915"/>
    <lineage>
        <taxon>Eukaryota</taxon>
        <taxon>Metazoa</taxon>
        <taxon>Spiralia</taxon>
        <taxon>Lophotrochozoa</taxon>
        <taxon>Annelida</taxon>
        <taxon>Polychaeta</taxon>
        <taxon>Sedentaria</taxon>
        <taxon>Canalipalpata</taxon>
        <taxon>Sabellida</taxon>
        <taxon>Siboglinidae</taxon>
        <taxon>Ridgeia</taxon>
    </lineage>
</organism>
<dbReference type="EMBL" id="JAODUO010000399">
    <property type="protein sequence ID" value="KAK2181417.1"/>
    <property type="molecule type" value="Genomic_DNA"/>
</dbReference>
<reference evidence="2" key="1">
    <citation type="journal article" date="2023" name="Mol. Biol. Evol.">
        <title>Third-Generation Sequencing Reveals the Adaptive Role of the Epigenome in Three Deep-Sea Polychaetes.</title>
        <authorList>
            <person name="Perez M."/>
            <person name="Aroh O."/>
            <person name="Sun Y."/>
            <person name="Lan Y."/>
            <person name="Juniper S.K."/>
            <person name="Young C.R."/>
            <person name="Angers B."/>
            <person name="Qian P.Y."/>
        </authorList>
    </citation>
    <scope>NUCLEOTIDE SEQUENCE</scope>
    <source>
        <strain evidence="2">R07B-5</strain>
    </source>
</reference>
<evidence type="ECO:0000313" key="3">
    <source>
        <dbReference type="Proteomes" id="UP001209878"/>
    </source>
</evidence>
<feature type="transmembrane region" description="Helical" evidence="1">
    <location>
        <begin position="88"/>
        <end position="108"/>
    </location>
</feature>
<name>A0AAD9NSR6_RIDPI</name>